<dbReference type="Gene3D" id="3.90.550.10">
    <property type="entry name" value="Spore Coat Polysaccharide Biosynthesis Protein SpsA, Chain A"/>
    <property type="match status" value="1"/>
</dbReference>
<accession>A0A1I6Y430</accession>
<evidence type="ECO:0000256" key="7">
    <source>
        <dbReference type="ARBA" id="ARBA00023136"/>
    </source>
</evidence>
<evidence type="ECO:0000256" key="1">
    <source>
        <dbReference type="ARBA" id="ARBA00022475"/>
    </source>
</evidence>
<feature type="domain" description="Glycosyltransferase 2-like" evidence="9">
    <location>
        <begin position="8"/>
        <end position="141"/>
    </location>
</feature>
<dbReference type="GO" id="GO:0009103">
    <property type="term" value="P:lipopolysaccharide biosynthetic process"/>
    <property type="evidence" value="ECO:0007669"/>
    <property type="project" value="UniProtKB-KW"/>
</dbReference>
<feature type="transmembrane region" description="Helical" evidence="8">
    <location>
        <begin position="238"/>
        <end position="257"/>
    </location>
</feature>
<dbReference type="PANTHER" id="PTHR48090">
    <property type="entry name" value="UNDECAPRENYL-PHOSPHATE 4-DEOXY-4-FORMAMIDO-L-ARABINOSE TRANSFERASE-RELATED"/>
    <property type="match status" value="1"/>
</dbReference>
<keyword evidence="2" id="KW-0328">Glycosyltransferase</keyword>
<evidence type="ECO:0000259" key="9">
    <source>
        <dbReference type="Pfam" id="PF00535"/>
    </source>
</evidence>
<dbReference type="OrthoDB" id="9807778at2"/>
<dbReference type="InterPro" id="IPR050256">
    <property type="entry name" value="Glycosyltransferase_2"/>
</dbReference>
<dbReference type="Pfam" id="PF00535">
    <property type="entry name" value="Glycos_transf_2"/>
    <property type="match status" value="1"/>
</dbReference>
<keyword evidence="7 8" id="KW-0472">Membrane</keyword>
<dbReference type="PANTHER" id="PTHR48090:SF3">
    <property type="entry name" value="UNDECAPRENYL-PHOSPHATE 4-DEOXY-4-FORMAMIDO-L-ARABINOSE TRANSFERASE"/>
    <property type="match status" value="1"/>
</dbReference>
<keyword evidence="11" id="KW-1185">Reference proteome</keyword>
<dbReference type="InterPro" id="IPR001173">
    <property type="entry name" value="Glyco_trans_2-like"/>
</dbReference>
<proteinExistence type="predicted"/>
<keyword evidence="5" id="KW-0448">Lipopolysaccharide biosynthesis</keyword>
<dbReference type="SUPFAM" id="SSF53448">
    <property type="entry name" value="Nucleotide-diphospho-sugar transferases"/>
    <property type="match status" value="1"/>
</dbReference>
<dbReference type="GO" id="GO:0099621">
    <property type="term" value="F:undecaprenyl-phosphate 4-deoxy-4-formamido-L-arabinose transferase activity"/>
    <property type="evidence" value="ECO:0007669"/>
    <property type="project" value="TreeGrafter"/>
</dbReference>
<evidence type="ECO:0000256" key="8">
    <source>
        <dbReference type="SAM" id="Phobius"/>
    </source>
</evidence>
<evidence type="ECO:0000256" key="6">
    <source>
        <dbReference type="ARBA" id="ARBA00022989"/>
    </source>
</evidence>
<sequence>MSTSKQISIVVPLYNEVESLPELHKWIVRVMNDNKFTYEVMFVDDGSKDGSWKVVEELRAQDDNVRGIKFQRNYGKSAALQKGFEAVVGDVVITMDADLQDSPEEIPELYRMITEDDFDVVSGWKKKRYDPISKTIPTKLYNWAARKLTGIYLHDFNCGLKAYKLAVVKSIEVYGDMHRYIPPLAKFAGFNKIGEKVVEHQARKYGTTKFGLNRFVNGPLDLLTVVFMGKFGKKPMHFFGAIGTLLFIIGFAFALYLAFMKVFIDPSGTLLARKTEFFLALAAMIIGCQFFLTGFIAELIGRNSSTRNIYLIEKEV</sequence>
<gene>
    <name evidence="10" type="ORF">SAMN05216474_0647</name>
</gene>
<reference evidence="10 11" key="1">
    <citation type="submission" date="2016-10" db="EMBL/GenBank/DDBJ databases">
        <authorList>
            <person name="de Groot N.N."/>
        </authorList>
    </citation>
    <scope>NUCLEOTIDE SEQUENCE [LARGE SCALE GENOMIC DNA]</scope>
    <source>
        <strain evidence="10 11">CGMCC 1.7005</strain>
    </source>
</reference>
<dbReference type="Proteomes" id="UP000236454">
    <property type="component" value="Unassembled WGS sequence"/>
</dbReference>
<evidence type="ECO:0000256" key="5">
    <source>
        <dbReference type="ARBA" id="ARBA00022985"/>
    </source>
</evidence>
<keyword evidence="4 8" id="KW-0812">Transmembrane</keyword>
<keyword evidence="3 10" id="KW-0808">Transferase</keyword>
<evidence type="ECO:0000256" key="2">
    <source>
        <dbReference type="ARBA" id="ARBA00022676"/>
    </source>
</evidence>
<evidence type="ECO:0000313" key="10">
    <source>
        <dbReference type="EMBL" id="SFT45280.1"/>
    </source>
</evidence>
<keyword evidence="6 8" id="KW-1133">Transmembrane helix</keyword>
<dbReference type="AlphaFoldDB" id="A0A1I6Y430"/>
<evidence type="ECO:0000313" key="11">
    <source>
        <dbReference type="Proteomes" id="UP000236454"/>
    </source>
</evidence>
<dbReference type="EMBL" id="FPAS01000001">
    <property type="protein sequence ID" value="SFT45280.1"/>
    <property type="molecule type" value="Genomic_DNA"/>
</dbReference>
<dbReference type="STRING" id="477690.SAMN05216474_0647"/>
<protein>
    <submittedName>
        <fullName evidence="10">Glycosyltransferase involved in cell wall bisynthesis</fullName>
    </submittedName>
</protein>
<evidence type="ECO:0000256" key="3">
    <source>
        <dbReference type="ARBA" id="ARBA00022679"/>
    </source>
</evidence>
<feature type="transmembrane region" description="Helical" evidence="8">
    <location>
        <begin position="277"/>
        <end position="300"/>
    </location>
</feature>
<keyword evidence="1" id="KW-1003">Cell membrane</keyword>
<name>A0A1I6Y430_9FLAO</name>
<dbReference type="InterPro" id="IPR029044">
    <property type="entry name" value="Nucleotide-diphossugar_trans"/>
</dbReference>
<dbReference type="RefSeq" id="WP_090246255.1">
    <property type="nucleotide sequence ID" value="NZ_FPAS01000001.1"/>
</dbReference>
<dbReference type="GO" id="GO:0005886">
    <property type="term" value="C:plasma membrane"/>
    <property type="evidence" value="ECO:0007669"/>
    <property type="project" value="TreeGrafter"/>
</dbReference>
<organism evidence="10 11">
    <name type="scientific">Lishizhenia tianjinensis</name>
    <dbReference type="NCBI Taxonomy" id="477690"/>
    <lineage>
        <taxon>Bacteria</taxon>
        <taxon>Pseudomonadati</taxon>
        <taxon>Bacteroidota</taxon>
        <taxon>Flavobacteriia</taxon>
        <taxon>Flavobacteriales</taxon>
        <taxon>Crocinitomicaceae</taxon>
        <taxon>Lishizhenia</taxon>
    </lineage>
</organism>
<dbReference type="CDD" id="cd04187">
    <property type="entry name" value="DPM1_like_bac"/>
    <property type="match status" value="1"/>
</dbReference>
<evidence type="ECO:0000256" key="4">
    <source>
        <dbReference type="ARBA" id="ARBA00022692"/>
    </source>
</evidence>